<dbReference type="Proteomes" id="UP000031202">
    <property type="component" value="Unassembled WGS sequence"/>
</dbReference>
<sequence length="200" mass="20444">MNTTSAPVEVVPAGAPDRLQSAAARRLQRRSRAVWVSCALVVVIVVAAALATELVLSALGRPALLVAPDAVRSALAEGGTTGTTVAAAAALFGIVCLWGALAPGRTHRRVLAAGRVPLVVDDAIVAGALSRAAGTAAAVTNSHVSTQLDARRARISLTPATGFPVDREQVERAADRLLTELGAAPRLTARVEVTPEGRLS</sequence>
<evidence type="ECO:0000256" key="1">
    <source>
        <dbReference type="SAM" id="Phobius"/>
    </source>
</evidence>
<comment type="caution">
    <text evidence="2">The sequence shown here is derived from an EMBL/GenBank/DDBJ whole genome shotgun (WGS) entry which is preliminary data.</text>
</comment>
<keyword evidence="1" id="KW-0472">Membrane</keyword>
<proteinExistence type="predicted"/>
<organism evidence="2 3">
    <name type="scientific">Microbacterium hominis</name>
    <dbReference type="NCBI Taxonomy" id="162426"/>
    <lineage>
        <taxon>Bacteria</taxon>
        <taxon>Bacillati</taxon>
        <taxon>Actinomycetota</taxon>
        <taxon>Actinomycetes</taxon>
        <taxon>Micrococcales</taxon>
        <taxon>Microbacteriaceae</taxon>
        <taxon>Microbacterium</taxon>
    </lineage>
</organism>
<gene>
    <name evidence="2" type="ORF">RM52_05405</name>
</gene>
<dbReference type="EMBL" id="JWSZ01000007">
    <property type="protein sequence ID" value="KIC58473.1"/>
    <property type="molecule type" value="Genomic_DNA"/>
</dbReference>
<feature type="transmembrane region" description="Helical" evidence="1">
    <location>
        <begin position="33"/>
        <end position="59"/>
    </location>
</feature>
<dbReference type="RefSeq" id="WP_039414049.1">
    <property type="nucleotide sequence ID" value="NZ_JWSZ01000007.1"/>
</dbReference>
<evidence type="ECO:0000313" key="2">
    <source>
        <dbReference type="EMBL" id="KIC58473.1"/>
    </source>
</evidence>
<protein>
    <submittedName>
        <fullName evidence="2">Uncharacterized protein</fullName>
    </submittedName>
</protein>
<feature type="transmembrane region" description="Helical" evidence="1">
    <location>
        <begin position="79"/>
        <end position="101"/>
    </location>
</feature>
<keyword evidence="1" id="KW-0812">Transmembrane</keyword>
<name>A0A0B4DW47_9MICO</name>
<reference evidence="2 3" key="1">
    <citation type="submission" date="2014-12" db="EMBL/GenBank/DDBJ databases">
        <title>Genome sequencing of Microbacterium hominis TPW29.</title>
        <authorList>
            <person name="Tan P.W."/>
            <person name="Chan K.-G."/>
        </authorList>
    </citation>
    <scope>NUCLEOTIDE SEQUENCE [LARGE SCALE GENOMIC DNA]</scope>
    <source>
        <strain evidence="2 3">TPW29</strain>
    </source>
</reference>
<keyword evidence="1" id="KW-1133">Transmembrane helix</keyword>
<dbReference type="AlphaFoldDB" id="A0A0B4DW47"/>
<accession>A0A0B4DW47</accession>
<evidence type="ECO:0000313" key="3">
    <source>
        <dbReference type="Proteomes" id="UP000031202"/>
    </source>
</evidence>